<keyword evidence="3" id="KW-1185">Reference proteome</keyword>
<dbReference type="SUPFAM" id="SSF54106">
    <property type="entry name" value="LysM domain"/>
    <property type="match status" value="1"/>
</dbReference>
<accession>A0A550CJU4</accession>
<dbReference type="Proteomes" id="UP000320762">
    <property type="component" value="Unassembled WGS sequence"/>
</dbReference>
<feature type="region of interest" description="Disordered" evidence="1">
    <location>
        <begin position="64"/>
        <end position="149"/>
    </location>
</feature>
<dbReference type="AlphaFoldDB" id="A0A550CJU4"/>
<dbReference type="EMBL" id="VDMD01000006">
    <property type="protein sequence ID" value="TRM65023.1"/>
    <property type="molecule type" value="Genomic_DNA"/>
</dbReference>
<dbReference type="OrthoDB" id="2107166at2759"/>
<reference evidence="2 3" key="1">
    <citation type="journal article" date="2019" name="New Phytol.">
        <title>Comparative genomics reveals unique wood-decay strategies and fruiting body development in the Schizophyllaceae.</title>
        <authorList>
            <person name="Almasi E."/>
            <person name="Sahu N."/>
            <person name="Krizsan K."/>
            <person name="Balint B."/>
            <person name="Kovacs G.M."/>
            <person name="Kiss B."/>
            <person name="Cseklye J."/>
            <person name="Drula E."/>
            <person name="Henrissat B."/>
            <person name="Nagy I."/>
            <person name="Chovatia M."/>
            <person name="Adam C."/>
            <person name="LaButti K."/>
            <person name="Lipzen A."/>
            <person name="Riley R."/>
            <person name="Grigoriev I.V."/>
            <person name="Nagy L.G."/>
        </authorList>
    </citation>
    <scope>NUCLEOTIDE SEQUENCE [LARGE SCALE GENOMIC DNA]</scope>
    <source>
        <strain evidence="2 3">NL-1724</strain>
    </source>
</reference>
<dbReference type="InterPro" id="IPR036779">
    <property type="entry name" value="LysM_dom_sf"/>
</dbReference>
<dbReference type="Gene3D" id="3.10.350.10">
    <property type="entry name" value="LysM domain"/>
    <property type="match status" value="1"/>
</dbReference>
<proteinExistence type="predicted"/>
<evidence type="ECO:0000256" key="1">
    <source>
        <dbReference type="SAM" id="MobiDB-lite"/>
    </source>
</evidence>
<name>A0A550CJU4_9AGAR</name>
<evidence type="ECO:0000313" key="3">
    <source>
        <dbReference type="Proteomes" id="UP000320762"/>
    </source>
</evidence>
<organism evidence="2 3">
    <name type="scientific">Schizophyllum amplum</name>
    <dbReference type="NCBI Taxonomy" id="97359"/>
    <lineage>
        <taxon>Eukaryota</taxon>
        <taxon>Fungi</taxon>
        <taxon>Dikarya</taxon>
        <taxon>Basidiomycota</taxon>
        <taxon>Agaricomycotina</taxon>
        <taxon>Agaricomycetes</taxon>
        <taxon>Agaricomycetidae</taxon>
        <taxon>Agaricales</taxon>
        <taxon>Schizophyllaceae</taxon>
        <taxon>Schizophyllum</taxon>
    </lineage>
</organism>
<evidence type="ECO:0000313" key="2">
    <source>
        <dbReference type="EMBL" id="TRM65023.1"/>
    </source>
</evidence>
<gene>
    <name evidence="2" type="ORF">BD626DRAFT_629085</name>
</gene>
<comment type="caution">
    <text evidence="2">The sequence shown here is derived from an EMBL/GenBank/DDBJ whole genome shotgun (WGS) entry which is preliminary data.</text>
</comment>
<sequence>MNTNQSLCLACSSSLPPKSLEVVFVTKCCRCPICPSCISSNPRLARYDPCLSCLSGVGVVGHTSTPGESSKAHAPLNVDGGVRDEDTFVLGSDEEDEDLDERDPPPAYDQHDAIKPTHTSTAIESTPCDSQTPSIDPSPSHSEGKGSGSLKYYIKHGDTLQGISLKLAVDGRELCKLNNLPPSTLSTTPHILHTRAFLILPPSARDKLSAAQTPQEAAQHEARRARQRAEKRLQTLTKEVDLRVARAYIALADGDPAERDTKLKEMGAGHSAACSSASRMERYAVEQYLEDEEWEANERRAGRSPHLSPFLSSSSAALLKESRWWKW</sequence>
<evidence type="ECO:0008006" key="4">
    <source>
        <dbReference type="Google" id="ProtNLM"/>
    </source>
</evidence>
<protein>
    <recommendedName>
        <fullName evidence="4">LysM domain-containing protein</fullName>
    </recommendedName>
</protein>
<feature type="compositionally biased region" description="Acidic residues" evidence="1">
    <location>
        <begin position="92"/>
        <end position="101"/>
    </location>
</feature>
<feature type="compositionally biased region" description="Polar residues" evidence="1">
    <location>
        <begin position="117"/>
        <end position="141"/>
    </location>
</feature>